<feature type="coiled-coil region" evidence="1">
    <location>
        <begin position="67"/>
        <end position="105"/>
    </location>
</feature>
<organism evidence="3 4">
    <name type="scientific">Talaromyces rugulosus</name>
    <name type="common">Penicillium rugulosum</name>
    <dbReference type="NCBI Taxonomy" id="121627"/>
    <lineage>
        <taxon>Eukaryota</taxon>
        <taxon>Fungi</taxon>
        <taxon>Dikarya</taxon>
        <taxon>Ascomycota</taxon>
        <taxon>Pezizomycotina</taxon>
        <taxon>Eurotiomycetes</taxon>
        <taxon>Eurotiomycetidae</taxon>
        <taxon>Eurotiales</taxon>
        <taxon>Trichocomaceae</taxon>
        <taxon>Talaromyces</taxon>
        <taxon>Talaromyces sect. Islandici</taxon>
    </lineage>
</organism>
<dbReference type="GeneID" id="55993130"/>
<dbReference type="EMBL" id="CP055900">
    <property type="protein sequence ID" value="QKX58509.1"/>
    <property type="molecule type" value="Genomic_DNA"/>
</dbReference>
<proteinExistence type="predicted"/>
<dbReference type="OrthoDB" id="185373at2759"/>
<feature type="region of interest" description="Disordered" evidence="2">
    <location>
        <begin position="680"/>
        <end position="700"/>
    </location>
</feature>
<evidence type="ECO:0000256" key="1">
    <source>
        <dbReference type="SAM" id="Coils"/>
    </source>
</evidence>
<dbReference type="AlphaFoldDB" id="A0A7H8QWS2"/>
<evidence type="ECO:0000313" key="4">
    <source>
        <dbReference type="Proteomes" id="UP000509510"/>
    </source>
</evidence>
<evidence type="ECO:0000256" key="2">
    <source>
        <dbReference type="SAM" id="MobiDB-lite"/>
    </source>
</evidence>
<evidence type="ECO:0000313" key="3">
    <source>
        <dbReference type="EMBL" id="QKX58509.1"/>
    </source>
</evidence>
<sequence>MQGLWSRTARLPSASASCKCVACLRTTASEIASRPAATTAKGRGLRVGNAVTALYSSIFAGAAIADAKAKRKRLDEWTDKIAAVKEEVDELIDEERRILEVLSARKPSHTLRSRLYDTFSRSVPVTSANSFHGRPHPRLLGPRAGHTQGNLAQRFISTNTGLTNDDIISTDVSHAAAEASDVQEALGEHLEEELGDDDNEGGDLKYSEDLPIKRPEPDFTWEQESIVRTKAIQKLALQQLVYRLILRSSVIHDYGGEPVNYNLDESMEQPPNVMLIRLRAIRRRLYSLKYHRAADYDDLMQNIGIEEFDEQRRELREKHDIRMNRDIEQYLQGKMHIQELLFAVADNFLSCSEPDRTSIFTALIFAFSKTHQNDLVDTLLHCLIPNMFHISTPLIITTLAHFRKTKNLKDFDQYLQMLRGQGGYTPNLRTLWSEMTINGIRITVPPLNSYNPVMITSLVTASLRFDQPEKAAAYLQVARSQGFMDNFDTLSAYLRFYSTRRDLQNGLSTILTALQFLTASTSLEERRVTRLILYMIDFCNNCNQEDLAVTLIHAALRSGIDCNVGYRKGRFLSSTFQKWRTAQEHYKLRDQEQPLPEKCAAFASMTLPKILHIRETYRAIPPRDLNESYSKVKFNKRNETPQKTQRQRQNGSSGTPEPQEEMSDLLRELKLVQARIQRLCPSDPLQASHGEDRRESASAS</sequence>
<accession>A0A7H8QWS2</accession>
<feature type="compositionally biased region" description="Basic and acidic residues" evidence="2">
    <location>
        <begin position="689"/>
        <end position="700"/>
    </location>
</feature>
<protein>
    <submittedName>
        <fullName evidence="3">Uncharacterized protein</fullName>
    </submittedName>
</protein>
<keyword evidence="1" id="KW-0175">Coiled coil</keyword>
<gene>
    <name evidence="3" type="ORF">TRUGW13939_05633</name>
</gene>
<feature type="compositionally biased region" description="Polar residues" evidence="2">
    <location>
        <begin position="641"/>
        <end position="656"/>
    </location>
</feature>
<feature type="region of interest" description="Disordered" evidence="2">
    <location>
        <begin position="628"/>
        <end position="667"/>
    </location>
</feature>
<name>A0A7H8QWS2_TALRU</name>
<dbReference type="KEGG" id="trg:TRUGW13939_05633"/>
<reference evidence="4" key="1">
    <citation type="submission" date="2020-06" db="EMBL/GenBank/DDBJ databases">
        <title>A chromosome-scale genome assembly of Talaromyces rugulosus W13939.</title>
        <authorList>
            <person name="Wang B."/>
            <person name="Guo L."/>
            <person name="Ye K."/>
            <person name="Wang L."/>
        </authorList>
    </citation>
    <scope>NUCLEOTIDE SEQUENCE [LARGE SCALE GENOMIC DNA]</scope>
    <source>
        <strain evidence="4">W13939</strain>
    </source>
</reference>
<dbReference type="Proteomes" id="UP000509510">
    <property type="component" value="Chromosome III"/>
</dbReference>
<keyword evidence="4" id="KW-1185">Reference proteome</keyword>
<dbReference type="RefSeq" id="XP_035344687.1">
    <property type="nucleotide sequence ID" value="XM_035488794.1"/>
</dbReference>